<dbReference type="EC" id="2.4.99.16" evidence="6"/>
<dbReference type="GO" id="GO:0030979">
    <property type="term" value="P:alpha-glucan biosynthetic process"/>
    <property type="evidence" value="ECO:0007669"/>
    <property type="project" value="UniProtKB-UniRule"/>
</dbReference>
<dbReference type="Proteomes" id="UP000218899">
    <property type="component" value="Chromosome"/>
</dbReference>
<dbReference type="InterPro" id="IPR017853">
    <property type="entry name" value="GH"/>
</dbReference>
<dbReference type="SUPFAM" id="SSF51445">
    <property type="entry name" value="(Trans)glycosidases"/>
    <property type="match status" value="1"/>
</dbReference>
<feature type="site" description="Transition state stabilizer" evidence="6">
    <location>
        <position position="471"/>
    </location>
</feature>
<dbReference type="InterPro" id="IPR013780">
    <property type="entry name" value="Glyco_hydro_b"/>
</dbReference>
<dbReference type="PANTHER" id="PTHR47786">
    <property type="entry name" value="ALPHA-1,4-GLUCAN:MALTOSE-1-PHOSPHATE MALTOSYLTRANSFERASE"/>
    <property type="match status" value="1"/>
</dbReference>
<dbReference type="InterPro" id="IPR006047">
    <property type="entry name" value="GH13_cat_dom"/>
</dbReference>
<dbReference type="CDD" id="cd11344">
    <property type="entry name" value="AmyAc_GlgE_like"/>
    <property type="match status" value="1"/>
</dbReference>
<comment type="similarity">
    <text evidence="6">Belongs to the glycosyl hydrolase 13 family. GlgE subfamily.</text>
</comment>
<dbReference type="Gene3D" id="1.20.58.80">
    <property type="entry name" value="Phosphotransferase system, lactose/cellobiose-type IIA subunit"/>
    <property type="match status" value="1"/>
</dbReference>
<comment type="catalytic activity">
    <reaction evidence="5 6">
        <text>alpha-maltose 1-phosphate + [(1-&gt;4)-alpha-D-glucosyl](n) = [(1-&gt;4)-alpha-D-glucosyl](n+2) + phosphate</text>
        <dbReference type="Rhea" id="RHEA:42692"/>
        <dbReference type="Rhea" id="RHEA-COMP:9584"/>
        <dbReference type="Rhea" id="RHEA-COMP:10183"/>
        <dbReference type="ChEBI" id="CHEBI:15444"/>
        <dbReference type="ChEBI" id="CHEBI:43474"/>
        <dbReference type="ChEBI" id="CHEBI:63576"/>
        <dbReference type="EC" id="2.4.99.16"/>
    </reaction>
</comment>
<keyword evidence="9" id="KW-1185">Reference proteome</keyword>
<feature type="active site" description="Proton donor" evidence="6">
    <location>
        <position position="413"/>
    </location>
</feature>
<dbReference type="InterPro" id="IPR013783">
    <property type="entry name" value="Ig-like_fold"/>
</dbReference>
<evidence type="ECO:0000259" key="7">
    <source>
        <dbReference type="SMART" id="SM00642"/>
    </source>
</evidence>
<evidence type="ECO:0000256" key="6">
    <source>
        <dbReference type="HAMAP-Rule" id="MF_02124"/>
    </source>
</evidence>
<feature type="binding site" evidence="6">
    <location>
        <position position="385"/>
    </location>
    <ligand>
        <name>alpha-maltose 1-phosphate</name>
        <dbReference type="ChEBI" id="CHEBI:63576"/>
    </ligand>
</feature>
<dbReference type="GO" id="GO:0016758">
    <property type="term" value="F:hexosyltransferase activity"/>
    <property type="evidence" value="ECO:0007669"/>
    <property type="project" value="UniProtKB-UniRule"/>
</dbReference>
<gene>
    <name evidence="6" type="primary">glgE</name>
    <name evidence="8" type="ORF">SVA_1495</name>
</gene>
<dbReference type="AlphaFoldDB" id="A0A1B4VDJ0"/>
<reference evidence="8 9" key="1">
    <citation type="submission" date="2015-08" db="EMBL/GenBank/DDBJ databases">
        <title>Complete genome sequence of Sulfurifustis variabilis.</title>
        <authorList>
            <person name="Miura A."/>
            <person name="Kojima H."/>
            <person name="Fukui M."/>
        </authorList>
    </citation>
    <scope>NUCLEOTIDE SEQUENCE [LARGE SCALE GENOMIC DNA]</scope>
    <source>
        <strain evidence="9">skN76</strain>
    </source>
</reference>
<feature type="domain" description="Glycosyl hydrolase family 13 catalytic" evidence="7">
    <location>
        <begin position="201"/>
        <end position="551"/>
    </location>
</feature>
<dbReference type="GO" id="GO:0004553">
    <property type="term" value="F:hydrolase activity, hydrolyzing O-glycosyl compounds"/>
    <property type="evidence" value="ECO:0007669"/>
    <property type="project" value="InterPro"/>
</dbReference>
<proteinExistence type="inferred from homology"/>
<sequence>MPDDDPDFGRRRVVIEHLAPAIDGGRFPIKRVIGEPVVVELDAYADGHDAIACVLRYRKDGNAIWSEMPMKPAGNDRWRGTFTVDEIGTYRYTAQGWVDAFRTWRHDLEKRVLAGQDLGVPLQVGARLVRAAAGRAKGADAALLARSAELLEKGTDDAARQAAALDRELAALMDRYPDRSLATAWDRELGVVVDRERARFSAWYEFFPRSCTDDPRRHGRLRDCEARLRYAAEMGFDIVYLPPVHPVGETFRKGKNNREQAEAGDVGSPWAIGAAAGGHRAVHPELGTLDDFKWFVGRAKDLGLEVALDIAYQCSPDHPYVKEHPEWFLKRPDGSIQYAENPPKKYQDIYPIHFESEAWPALWEELTGVVLFWMDQGVRIFRVDNPHTKPFAFWESLIARAKARDPEVIFLSEAFTRPKVMYRLAKLGFTQSYTYFTWRNTKWDLTQYFTELTRTEVAEFFRPSLWPNTPDILNEYLQVGGRPAFMVRLALAATLGASYGIYGPAFELMENRPREPGSEEYLDSEKYQIRVWPVDRPDSLRDYIARVNRVRRENRALQADRRLRFHFIDNDMLIAYSKATADLDNVILVVVNLDPHHMQSGWVHLPLADLGLDAHQPYQAHDLLSGARYLWTGERNFVQLDPHSTPAHIFRLRKRVRSERDFDYYM</sequence>
<dbReference type="Gene3D" id="2.60.40.10">
    <property type="entry name" value="Immunoglobulins"/>
    <property type="match status" value="1"/>
</dbReference>
<feature type="binding site" evidence="6">
    <location>
        <begin position="526"/>
        <end position="527"/>
    </location>
    <ligand>
        <name>alpha-maltose 1-phosphate</name>
        <dbReference type="ChEBI" id="CHEBI:63576"/>
    </ligand>
</feature>
<evidence type="ECO:0000256" key="4">
    <source>
        <dbReference type="ARBA" id="ARBA00023277"/>
    </source>
</evidence>
<dbReference type="KEGG" id="sva:SVA_1495"/>
<dbReference type="Pfam" id="PF21702">
    <property type="entry name" value="GLGE_C"/>
    <property type="match status" value="1"/>
</dbReference>
<evidence type="ECO:0000256" key="1">
    <source>
        <dbReference type="ARBA" id="ARBA00011738"/>
    </source>
</evidence>
<organism evidence="8 9">
    <name type="scientific">Sulfurifustis variabilis</name>
    <dbReference type="NCBI Taxonomy" id="1675686"/>
    <lineage>
        <taxon>Bacteria</taxon>
        <taxon>Pseudomonadati</taxon>
        <taxon>Pseudomonadota</taxon>
        <taxon>Gammaproteobacteria</taxon>
        <taxon>Acidiferrobacterales</taxon>
        <taxon>Acidiferrobacteraceae</taxon>
        <taxon>Sulfurifustis</taxon>
    </lineage>
</organism>
<dbReference type="EMBL" id="AP014936">
    <property type="protein sequence ID" value="BAU48057.1"/>
    <property type="molecule type" value="Genomic_DNA"/>
</dbReference>
<protein>
    <recommendedName>
        <fullName evidence="6">Alpha-1,4-glucan:maltose-1-phosphate maltosyltransferase</fullName>
        <shortName evidence="6">GMPMT</shortName>
        <ecNumber evidence="6">2.4.99.16</ecNumber>
    </recommendedName>
    <alternativeName>
        <fullName evidence="6">(1-&gt;4)-alpha-D-glucan:maltose-1-phosphate alpha-D-maltosyltransferase</fullName>
    </alternativeName>
</protein>
<comment type="subunit">
    <text evidence="1 6">Homodimer.</text>
</comment>
<evidence type="ECO:0000256" key="5">
    <source>
        <dbReference type="ARBA" id="ARBA00048735"/>
    </source>
</evidence>
<dbReference type="InterPro" id="IPR049171">
    <property type="entry name" value="GLGE_C"/>
</dbReference>
<comment type="function">
    <text evidence="6">Maltosyltransferase that uses maltose 1-phosphate (M1P) as the sugar donor to elongate linear or branched alpha-(1-&gt;4)-glucans. Is involved in a branched alpha-glucan biosynthetic pathway from trehalose, together with TreS, Mak and GlgB.</text>
</comment>
<accession>A0A1B4VDJ0</accession>
<keyword evidence="3 6" id="KW-0808">Transferase</keyword>
<feature type="active site" description="Nucleophile" evidence="6">
    <location>
        <position position="384"/>
    </location>
</feature>
<keyword evidence="2 6" id="KW-0328">Glycosyltransferase</keyword>
<evidence type="ECO:0000256" key="3">
    <source>
        <dbReference type="ARBA" id="ARBA00022679"/>
    </source>
</evidence>
<dbReference type="InterPro" id="IPR021828">
    <property type="entry name" value="GlgE_dom_N/S"/>
</dbReference>
<evidence type="ECO:0000256" key="2">
    <source>
        <dbReference type="ARBA" id="ARBA00022676"/>
    </source>
</evidence>
<dbReference type="PANTHER" id="PTHR47786:SF2">
    <property type="entry name" value="GLYCOSYL HYDROLASE FAMILY 13 CATALYTIC DOMAIN-CONTAINING PROTEIN"/>
    <property type="match status" value="1"/>
</dbReference>
<feature type="binding site" evidence="6">
    <location>
        <position position="348"/>
    </location>
    <ligand>
        <name>alpha-maltose 1-phosphate</name>
        <dbReference type="ChEBI" id="CHEBI:63576"/>
    </ligand>
</feature>
<dbReference type="Gene3D" id="3.20.20.80">
    <property type="entry name" value="Glycosidases"/>
    <property type="match status" value="1"/>
</dbReference>
<keyword evidence="4 6" id="KW-0119">Carbohydrate metabolism</keyword>
<feature type="binding site" evidence="6">
    <location>
        <position position="313"/>
    </location>
    <ligand>
        <name>alpha-maltose 1-phosphate</name>
        <dbReference type="ChEBI" id="CHEBI:63576"/>
    </ligand>
</feature>
<dbReference type="Pfam" id="PF11896">
    <property type="entry name" value="GlgE_dom_N_S"/>
    <property type="match status" value="1"/>
</dbReference>
<evidence type="ECO:0000313" key="8">
    <source>
        <dbReference type="EMBL" id="BAU48057.1"/>
    </source>
</evidence>
<dbReference type="SMART" id="SM00642">
    <property type="entry name" value="Aamy"/>
    <property type="match status" value="1"/>
</dbReference>
<evidence type="ECO:0000313" key="9">
    <source>
        <dbReference type="Proteomes" id="UP000218899"/>
    </source>
</evidence>
<dbReference type="Gene3D" id="2.60.40.1180">
    <property type="entry name" value="Golgi alpha-mannosidase II"/>
    <property type="match status" value="1"/>
</dbReference>
<name>A0A1B4VDJ0_9GAMM</name>
<dbReference type="InterPro" id="IPR026585">
    <property type="entry name" value="GlgE"/>
</dbReference>
<feature type="binding site" evidence="6">
    <location>
        <position position="253"/>
    </location>
    <ligand>
        <name>alpha-maltose 1-phosphate</name>
        <dbReference type="ChEBI" id="CHEBI:63576"/>
    </ligand>
</feature>
<dbReference type="HAMAP" id="MF_02124">
    <property type="entry name" value="GlgE"/>
    <property type="match status" value="1"/>
</dbReference>